<dbReference type="Pfam" id="PF02113">
    <property type="entry name" value="Peptidase_S13"/>
    <property type="match status" value="2"/>
</dbReference>
<evidence type="ECO:0000313" key="3">
    <source>
        <dbReference type="EMBL" id="TCC95102.1"/>
    </source>
</evidence>
<gene>
    <name evidence="3" type="ORF">EZ444_16510</name>
</gene>
<accession>A0A4R0N8K2</accession>
<keyword evidence="2" id="KW-0378">Hydrolase</keyword>
<dbReference type="AlphaFoldDB" id="A0A4R0N8K2"/>
<dbReference type="Proteomes" id="UP000291117">
    <property type="component" value="Unassembled WGS sequence"/>
</dbReference>
<sequence>MVRSAHKSIQLKKNNLKSYLYVGLVSLGLFTSCSTERRISRNLNKVFSSSTVLKQYYAGFALYDMAGDRMLFEQHADQYFTPASNTKLYTFYAGLKMLPDSIPSLRYIERGDSLIFWGTGDPSFLQSKLKGTKAADFLRNTTKKLFYAPGRYSGNFYGGGWQWDDYNDYYQAEINELPIMDNLVDIRNKNGALVLSPAILEDCFAMDSLSTQKTFSVNRDFGGNHFRYPNRPVPANYHQQVPYKVGLPLTLTLLSDTLHKDIELIALKMPPNAKTIYNLKTDSVLKEMMLPSDNFIAEQLLLVYANQLGEELNTAKAIAYIEKNYLSTLPDKPVWADGSGLSRYNLFTPRDMVKLLELIYKEVNDPQRLFSMLPAGGKSGTLRNAYPKTSQPFVFGKTGTLSGVHNQSGYVLTKKGKTYIFSFMNNNFVLPTGDVRREMGRIMTYIHEKF</sequence>
<keyword evidence="4" id="KW-1185">Reference proteome</keyword>
<comment type="similarity">
    <text evidence="1">Belongs to the peptidase S13 family.</text>
</comment>
<dbReference type="SUPFAM" id="SSF56601">
    <property type="entry name" value="beta-lactamase/transpeptidase-like"/>
    <property type="match status" value="1"/>
</dbReference>
<dbReference type="OrthoDB" id="9802627at2"/>
<dbReference type="GO" id="GO:0000270">
    <property type="term" value="P:peptidoglycan metabolic process"/>
    <property type="evidence" value="ECO:0007669"/>
    <property type="project" value="TreeGrafter"/>
</dbReference>
<protein>
    <submittedName>
        <fullName evidence="3">Peptidase S13</fullName>
    </submittedName>
</protein>
<proteinExistence type="inferred from homology"/>
<dbReference type="GO" id="GO:0004185">
    <property type="term" value="F:serine-type carboxypeptidase activity"/>
    <property type="evidence" value="ECO:0007669"/>
    <property type="project" value="InterPro"/>
</dbReference>
<dbReference type="GO" id="GO:0006508">
    <property type="term" value="P:proteolysis"/>
    <property type="evidence" value="ECO:0007669"/>
    <property type="project" value="InterPro"/>
</dbReference>
<dbReference type="RefSeq" id="WP_131610248.1">
    <property type="nucleotide sequence ID" value="NZ_SJSM01000010.1"/>
</dbReference>
<reference evidence="3 4" key="1">
    <citation type="submission" date="2019-02" db="EMBL/GenBank/DDBJ databases">
        <title>Pedobacter sp. RP-3-8 sp. nov., isolated from Arctic soil.</title>
        <authorList>
            <person name="Dahal R.H."/>
        </authorList>
    </citation>
    <scope>NUCLEOTIDE SEQUENCE [LARGE SCALE GENOMIC DNA]</scope>
    <source>
        <strain evidence="3 4">RP-3-8</strain>
    </source>
</reference>
<dbReference type="PROSITE" id="PS51257">
    <property type="entry name" value="PROKAR_LIPOPROTEIN"/>
    <property type="match status" value="1"/>
</dbReference>
<name>A0A4R0N8K2_9SPHI</name>
<evidence type="ECO:0000256" key="2">
    <source>
        <dbReference type="ARBA" id="ARBA00022801"/>
    </source>
</evidence>
<dbReference type="PRINTS" id="PR00922">
    <property type="entry name" value="DADACBPTASE3"/>
</dbReference>
<organism evidence="3 4">
    <name type="scientific">Pedobacter hiemivivus</name>
    <dbReference type="NCBI Taxonomy" id="2530454"/>
    <lineage>
        <taxon>Bacteria</taxon>
        <taxon>Pseudomonadati</taxon>
        <taxon>Bacteroidota</taxon>
        <taxon>Sphingobacteriia</taxon>
        <taxon>Sphingobacteriales</taxon>
        <taxon>Sphingobacteriaceae</taxon>
        <taxon>Pedobacter</taxon>
    </lineage>
</organism>
<dbReference type="PANTHER" id="PTHR30023">
    <property type="entry name" value="D-ALANYL-D-ALANINE CARBOXYPEPTIDASE"/>
    <property type="match status" value="1"/>
</dbReference>
<evidence type="ECO:0000313" key="4">
    <source>
        <dbReference type="Proteomes" id="UP000291117"/>
    </source>
</evidence>
<evidence type="ECO:0000256" key="1">
    <source>
        <dbReference type="ARBA" id="ARBA00006096"/>
    </source>
</evidence>
<dbReference type="PANTHER" id="PTHR30023:SF0">
    <property type="entry name" value="PENICILLIN-SENSITIVE CARBOXYPEPTIDASE A"/>
    <property type="match status" value="1"/>
</dbReference>
<dbReference type="InterPro" id="IPR012338">
    <property type="entry name" value="Beta-lactam/transpept-like"/>
</dbReference>
<dbReference type="InterPro" id="IPR000667">
    <property type="entry name" value="Peptidase_S13"/>
</dbReference>
<dbReference type="EMBL" id="SJSM01000010">
    <property type="protein sequence ID" value="TCC95102.1"/>
    <property type="molecule type" value="Genomic_DNA"/>
</dbReference>
<comment type="caution">
    <text evidence="3">The sequence shown here is derived from an EMBL/GenBank/DDBJ whole genome shotgun (WGS) entry which is preliminary data.</text>
</comment>
<dbReference type="Gene3D" id="3.40.710.10">
    <property type="entry name" value="DD-peptidase/beta-lactamase superfamily"/>
    <property type="match status" value="2"/>
</dbReference>